<name>A0ABS2NBT4_9BACI</name>
<dbReference type="InterPro" id="IPR036515">
    <property type="entry name" value="Transposase_17_sf"/>
</dbReference>
<dbReference type="Pfam" id="PF01797">
    <property type="entry name" value="Y1_Tnp"/>
    <property type="match status" value="1"/>
</dbReference>
<proteinExistence type="predicted"/>
<organism evidence="2 3">
    <name type="scientific">Rossellomorea pakistanensis</name>
    <dbReference type="NCBI Taxonomy" id="992288"/>
    <lineage>
        <taxon>Bacteria</taxon>
        <taxon>Bacillati</taxon>
        <taxon>Bacillota</taxon>
        <taxon>Bacilli</taxon>
        <taxon>Bacillales</taxon>
        <taxon>Bacillaceae</taxon>
        <taxon>Rossellomorea</taxon>
    </lineage>
</organism>
<dbReference type="SMART" id="SM01321">
    <property type="entry name" value="Y1_Tnp"/>
    <property type="match status" value="1"/>
</dbReference>
<evidence type="ECO:0000313" key="2">
    <source>
        <dbReference type="EMBL" id="MBM7585312.1"/>
    </source>
</evidence>
<dbReference type="SUPFAM" id="SSF143422">
    <property type="entry name" value="Transposase IS200-like"/>
    <property type="match status" value="1"/>
</dbReference>
<keyword evidence="3" id="KW-1185">Reference proteome</keyword>
<comment type="caution">
    <text evidence="2">The sequence shown here is derived from an EMBL/GenBank/DDBJ whole genome shotgun (WGS) entry which is preliminary data.</text>
</comment>
<evidence type="ECO:0000259" key="1">
    <source>
        <dbReference type="SMART" id="SM01321"/>
    </source>
</evidence>
<reference evidence="2 3" key="1">
    <citation type="submission" date="2021-01" db="EMBL/GenBank/DDBJ databases">
        <title>Genomic Encyclopedia of Type Strains, Phase IV (KMG-IV): sequencing the most valuable type-strain genomes for metagenomic binning, comparative biology and taxonomic classification.</title>
        <authorList>
            <person name="Goeker M."/>
        </authorList>
    </citation>
    <scope>NUCLEOTIDE SEQUENCE [LARGE SCALE GENOMIC DNA]</scope>
    <source>
        <strain evidence="2 3">DSM 24834</strain>
    </source>
</reference>
<dbReference type="InterPro" id="IPR002686">
    <property type="entry name" value="Transposase_17"/>
</dbReference>
<evidence type="ECO:0000313" key="3">
    <source>
        <dbReference type="Proteomes" id="UP001646157"/>
    </source>
</evidence>
<gene>
    <name evidence="2" type="ORF">JOC86_001854</name>
</gene>
<accession>A0ABS2NBT4</accession>
<protein>
    <submittedName>
        <fullName evidence="2">REP element-mobilizing transposase RayT</fullName>
    </submittedName>
</protein>
<dbReference type="PANTHER" id="PTHR34322">
    <property type="entry name" value="TRANSPOSASE, Y1_TNP DOMAIN-CONTAINING"/>
    <property type="match status" value="1"/>
</dbReference>
<sequence>MPRKSRYWFPGATYHVYARGNRKEDIFRDDHDRRKYLYYLNDTRHKLPFILHAYCLMSNHVHLLLQTEKVPTEQIFRLLHTRYAMYFNNRHELVGHVFQDRYNAILLDTPSAFIKLSRYIHFNPVEANLVESPEQYPWSSFSSIIASKNDPYISKERTLSFFTEAKLSPEKQYKNYVEQWNEQKEIKESIR</sequence>
<dbReference type="Gene3D" id="3.30.70.1290">
    <property type="entry name" value="Transposase IS200-like"/>
    <property type="match status" value="1"/>
</dbReference>
<dbReference type="RefSeq" id="WP_205170954.1">
    <property type="nucleotide sequence ID" value="NZ_JAFBDZ010000002.1"/>
</dbReference>
<feature type="domain" description="Transposase IS200-like" evidence="1">
    <location>
        <begin position="9"/>
        <end position="123"/>
    </location>
</feature>
<dbReference type="Proteomes" id="UP001646157">
    <property type="component" value="Unassembled WGS sequence"/>
</dbReference>
<dbReference type="EMBL" id="JAFBDZ010000002">
    <property type="protein sequence ID" value="MBM7585312.1"/>
    <property type="molecule type" value="Genomic_DNA"/>
</dbReference>
<dbReference type="PANTHER" id="PTHR34322:SF2">
    <property type="entry name" value="TRANSPOSASE IS200-LIKE DOMAIN-CONTAINING PROTEIN"/>
    <property type="match status" value="1"/>
</dbReference>